<dbReference type="Proteomes" id="UP000823749">
    <property type="component" value="Chromosome 4"/>
</dbReference>
<dbReference type="PANTHER" id="PTHR34427">
    <property type="entry name" value="DUF4283 DOMAIN PROTEIN"/>
    <property type="match status" value="1"/>
</dbReference>
<evidence type="ECO:0008006" key="3">
    <source>
        <dbReference type="Google" id="ProtNLM"/>
    </source>
</evidence>
<reference evidence="1" key="1">
    <citation type="submission" date="2020-08" db="EMBL/GenBank/DDBJ databases">
        <title>Plant Genome Project.</title>
        <authorList>
            <person name="Zhang R.-G."/>
        </authorList>
    </citation>
    <scope>NUCLEOTIDE SEQUENCE</scope>
    <source>
        <strain evidence="1">WSP0</strain>
        <tissue evidence="1">Leaf</tissue>
    </source>
</reference>
<evidence type="ECO:0000313" key="1">
    <source>
        <dbReference type="EMBL" id="KAG5551533.1"/>
    </source>
</evidence>
<organism evidence="1 2">
    <name type="scientific">Rhododendron griersonianum</name>
    <dbReference type="NCBI Taxonomy" id="479676"/>
    <lineage>
        <taxon>Eukaryota</taxon>
        <taxon>Viridiplantae</taxon>
        <taxon>Streptophyta</taxon>
        <taxon>Embryophyta</taxon>
        <taxon>Tracheophyta</taxon>
        <taxon>Spermatophyta</taxon>
        <taxon>Magnoliopsida</taxon>
        <taxon>eudicotyledons</taxon>
        <taxon>Gunneridae</taxon>
        <taxon>Pentapetalae</taxon>
        <taxon>asterids</taxon>
        <taxon>Ericales</taxon>
        <taxon>Ericaceae</taxon>
        <taxon>Ericoideae</taxon>
        <taxon>Rhodoreae</taxon>
        <taxon>Rhododendron</taxon>
    </lineage>
</organism>
<accession>A0AAV6KG91</accession>
<dbReference type="SUPFAM" id="SSF54928">
    <property type="entry name" value="RNA-binding domain, RBD"/>
    <property type="match status" value="1"/>
</dbReference>
<dbReference type="GO" id="GO:0003676">
    <property type="term" value="F:nucleic acid binding"/>
    <property type="evidence" value="ECO:0007669"/>
    <property type="project" value="InterPro"/>
</dbReference>
<dbReference type="EMBL" id="JACTNZ010000004">
    <property type="protein sequence ID" value="KAG5551533.1"/>
    <property type="molecule type" value="Genomic_DNA"/>
</dbReference>
<dbReference type="PANTHER" id="PTHR34427:SF5">
    <property type="entry name" value="DUF4283 DOMAIN-CONTAINING PROTEIN"/>
    <property type="match status" value="1"/>
</dbReference>
<name>A0AAV6KG91_9ERIC</name>
<comment type="caution">
    <text evidence="1">The sequence shown here is derived from an EMBL/GenBank/DDBJ whole genome shotgun (WGS) entry which is preliminary data.</text>
</comment>
<sequence>MAELITVYADNLPLAMDVDWLRQLFNPYGRVEDVYSLAREVRNVRMFVQLAKYSKVSPKVNRMRQEGDKNGNLASSVHKGLPKSVVGLGSSFVDVVADEGISYIQAREMGGNLVLLIFDSLEDMSLMLEEAGKCWLRNWFVDVKKWSPDLKFVSKREVWLSCYGVPLNFWKLAEEGEFLDEELGDFDDLEDGASLSVEF</sequence>
<keyword evidence="2" id="KW-1185">Reference proteome</keyword>
<proteinExistence type="predicted"/>
<dbReference type="InterPro" id="IPR035979">
    <property type="entry name" value="RBD_domain_sf"/>
</dbReference>
<protein>
    <recommendedName>
        <fullName evidence="3">RRM domain-containing protein</fullName>
    </recommendedName>
</protein>
<evidence type="ECO:0000313" key="2">
    <source>
        <dbReference type="Proteomes" id="UP000823749"/>
    </source>
</evidence>
<gene>
    <name evidence="1" type="ORF">RHGRI_009820</name>
</gene>
<dbReference type="AlphaFoldDB" id="A0AAV6KG91"/>